<name>A0A7S2QDX9_9DINO</name>
<sequence>MHAMLGNDQMLHRASSLTSVDNFTELTTGNRLSFACLSNEYACGDMPDLLKNAPYYTDGRLIYDALRTLVTDFFDLYSNDLCGRASGAVTDRDLKRFAEKMSYPLECNQLADSLTEAIFTVTAWHHHVSAMGDYFSDPDLATMAWMEDERFGQPERHVILSMAVALASAPHPKLDDDFAHVFAGIKDQERAESIWQEFRRDLSRAEEETRQDTIEIEGKTSIKGLGGLLPSRVGISASA</sequence>
<evidence type="ECO:0000313" key="1">
    <source>
        <dbReference type="EMBL" id="CAD9639924.1"/>
    </source>
</evidence>
<accession>A0A7S2QDX9</accession>
<proteinExistence type="predicted"/>
<protein>
    <submittedName>
        <fullName evidence="1">Uncharacterized protein</fullName>
    </submittedName>
</protein>
<dbReference type="SUPFAM" id="SSF48484">
    <property type="entry name" value="Lipoxigenase"/>
    <property type="match status" value="1"/>
</dbReference>
<dbReference type="EMBL" id="HBGW01091011">
    <property type="protein sequence ID" value="CAD9639924.1"/>
    <property type="molecule type" value="Transcribed_RNA"/>
</dbReference>
<gene>
    <name evidence="1" type="ORF">BRAN1462_LOCUS57746</name>
</gene>
<dbReference type="InterPro" id="IPR036226">
    <property type="entry name" value="LipOase_C_sf"/>
</dbReference>
<organism evidence="1">
    <name type="scientific">Zooxanthella nutricula</name>
    <dbReference type="NCBI Taxonomy" id="1333877"/>
    <lineage>
        <taxon>Eukaryota</taxon>
        <taxon>Sar</taxon>
        <taxon>Alveolata</taxon>
        <taxon>Dinophyceae</taxon>
        <taxon>Peridiniales</taxon>
        <taxon>Peridiniales incertae sedis</taxon>
        <taxon>Zooxanthella</taxon>
    </lineage>
</organism>
<reference evidence="1" key="1">
    <citation type="submission" date="2021-01" db="EMBL/GenBank/DDBJ databases">
        <authorList>
            <person name="Corre E."/>
            <person name="Pelletier E."/>
            <person name="Niang G."/>
            <person name="Scheremetjew M."/>
            <person name="Finn R."/>
            <person name="Kale V."/>
            <person name="Holt S."/>
            <person name="Cochrane G."/>
            <person name="Meng A."/>
            <person name="Brown T."/>
            <person name="Cohen L."/>
        </authorList>
    </citation>
    <scope>NUCLEOTIDE SEQUENCE</scope>
    <source>
        <strain evidence="1">RCC3387</strain>
    </source>
</reference>
<dbReference type="AlphaFoldDB" id="A0A7S2QDX9"/>
<dbReference type="Gene3D" id="1.20.245.10">
    <property type="entry name" value="Lipoxygenase-1, Domain 5"/>
    <property type="match status" value="1"/>
</dbReference>